<feature type="domain" description="Tf2-1-like SH3-like" evidence="1">
    <location>
        <begin position="35"/>
        <end position="97"/>
    </location>
</feature>
<dbReference type="InterPro" id="IPR056924">
    <property type="entry name" value="SH3_Tf2-1"/>
</dbReference>
<proteinExistence type="predicted"/>
<protein>
    <submittedName>
        <fullName evidence="3">Uncharacterized protein LOC114077980</fullName>
    </submittedName>
</protein>
<organism evidence="2 3">
    <name type="scientific">Solanum pennellii</name>
    <name type="common">Tomato</name>
    <name type="synonym">Lycopersicon pennellii</name>
    <dbReference type="NCBI Taxonomy" id="28526"/>
    <lineage>
        <taxon>Eukaryota</taxon>
        <taxon>Viridiplantae</taxon>
        <taxon>Streptophyta</taxon>
        <taxon>Embryophyta</taxon>
        <taxon>Tracheophyta</taxon>
        <taxon>Spermatophyta</taxon>
        <taxon>Magnoliopsida</taxon>
        <taxon>eudicotyledons</taxon>
        <taxon>Gunneridae</taxon>
        <taxon>Pentapetalae</taxon>
        <taxon>asterids</taxon>
        <taxon>lamiids</taxon>
        <taxon>Solanales</taxon>
        <taxon>Solanaceae</taxon>
        <taxon>Solanoideae</taxon>
        <taxon>Solaneae</taxon>
        <taxon>Solanum</taxon>
        <taxon>Solanum subgen. Lycopersicon</taxon>
    </lineage>
</organism>
<name>A0ABM1VEW1_SOLPN</name>
<sequence>MEKMKVIQERLRTALIRQKYYTDVRRRPLEFEVDDWVHLNVSPVKGFLMFGKKGKLSTEYIVPYRVSKRVGNVAYVLELPQVLEVVHSAFHVSMSIKFLGDPSFIAPTENVGIKDSLSSE</sequence>
<dbReference type="PANTHER" id="PTHR46148">
    <property type="entry name" value="CHROMO DOMAIN-CONTAINING PROTEIN"/>
    <property type="match status" value="1"/>
</dbReference>
<gene>
    <name evidence="3" type="primary">LOC114077980</name>
</gene>
<accession>A0ABM1VEW1</accession>
<dbReference type="Proteomes" id="UP000694930">
    <property type="component" value="Chromosome 7"/>
</dbReference>
<evidence type="ECO:0000313" key="2">
    <source>
        <dbReference type="Proteomes" id="UP000694930"/>
    </source>
</evidence>
<dbReference type="RefSeq" id="XP_027774279.1">
    <property type="nucleotide sequence ID" value="XM_027918478.1"/>
</dbReference>
<evidence type="ECO:0000313" key="3">
    <source>
        <dbReference type="RefSeq" id="XP_027774279.1"/>
    </source>
</evidence>
<dbReference type="Pfam" id="PF24626">
    <property type="entry name" value="SH3_Tf2-1"/>
    <property type="match status" value="1"/>
</dbReference>
<dbReference type="PANTHER" id="PTHR46148:SF56">
    <property type="entry name" value="RETROTRANSPOSON PROTEIN"/>
    <property type="match status" value="1"/>
</dbReference>
<reference evidence="2" key="1">
    <citation type="journal article" date="2014" name="Nat. Genet.">
        <title>The genome of the stress-tolerant wild tomato species Solanum pennellii.</title>
        <authorList>
            <person name="Bolger A."/>
            <person name="Scossa F."/>
            <person name="Bolger M.E."/>
            <person name="Lanz C."/>
            <person name="Maumus F."/>
            <person name="Tohge T."/>
            <person name="Quesneville H."/>
            <person name="Alseekh S."/>
            <person name="Sorensen I."/>
            <person name="Lichtenstein G."/>
            <person name="Fich E.A."/>
            <person name="Conte M."/>
            <person name="Keller H."/>
            <person name="Schneeberger K."/>
            <person name="Schwacke R."/>
            <person name="Ofner I."/>
            <person name="Vrebalov J."/>
            <person name="Xu Y."/>
            <person name="Osorio S."/>
            <person name="Aflitos S.A."/>
            <person name="Schijlen E."/>
            <person name="Jimenez-Gomez J.M."/>
            <person name="Ryngajllo M."/>
            <person name="Kimura S."/>
            <person name="Kumar R."/>
            <person name="Koenig D."/>
            <person name="Headland L.R."/>
            <person name="Maloof J.N."/>
            <person name="Sinha N."/>
            <person name="van Ham R.C."/>
            <person name="Lankhorst R.K."/>
            <person name="Mao L."/>
            <person name="Vogel A."/>
            <person name="Arsova B."/>
            <person name="Panstruga R."/>
            <person name="Fei Z."/>
            <person name="Rose J.K."/>
            <person name="Zamir D."/>
            <person name="Carrari F."/>
            <person name="Giovannoni J.J."/>
            <person name="Weigel D."/>
            <person name="Usadel B."/>
            <person name="Fernie A.R."/>
        </authorList>
    </citation>
    <scope>NUCLEOTIDE SEQUENCE [LARGE SCALE GENOMIC DNA]</scope>
    <source>
        <strain evidence="2">cv. LA0716</strain>
    </source>
</reference>
<dbReference type="GeneID" id="114077980"/>
<keyword evidence="2" id="KW-1185">Reference proteome</keyword>
<reference evidence="3" key="2">
    <citation type="submission" date="2025-08" db="UniProtKB">
        <authorList>
            <consortium name="RefSeq"/>
        </authorList>
    </citation>
    <scope>IDENTIFICATION</scope>
</reference>
<evidence type="ECO:0000259" key="1">
    <source>
        <dbReference type="Pfam" id="PF24626"/>
    </source>
</evidence>